<feature type="domain" description="Translocation and assembly module TamB C-terminal" evidence="6">
    <location>
        <begin position="1041"/>
        <end position="1387"/>
    </location>
</feature>
<comment type="subcellular location">
    <subcellularLocation>
        <location evidence="1">Membrane</location>
        <topology evidence="1">Single-pass membrane protein</topology>
    </subcellularLocation>
</comment>
<organism evidence="7 8">
    <name type="scientific">Martelella mangrovi</name>
    <dbReference type="NCBI Taxonomy" id="1397477"/>
    <lineage>
        <taxon>Bacteria</taxon>
        <taxon>Pseudomonadati</taxon>
        <taxon>Pseudomonadota</taxon>
        <taxon>Alphaproteobacteria</taxon>
        <taxon>Hyphomicrobiales</taxon>
        <taxon>Aurantimonadaceae</taxon>
        <taxon>Martelella</taxon>
    </lineage>
</organism>
<accession>A0ABV2IFI5</accession>
<gene>
    <name evidence="7" type="ORF">ABID12_003653</name>
</gene>
<dbReference type="InterPro" id="IPR007452">
    <property type="entry name" value="TamB_C"/>
</dbReference>
<protein>
    <submittedName>
        <fullName evidence="7">Translocation and assembly module TamB</fullName>
    </submittedName>
</protein>
<keyword evidence="8" id="KW-1185">Reference proteome</keyword>
<evidence type="ECO:0000256" key="5">
    <source>
        <dbReference type="SAM" id="Phobius"/>
    </source>
</evidence>
<dbReference type="PANTHER" id="PTHR36985">
    <property type="entry name" value="TRANSLOCATION AND ASSEMBLY MODULE SUBUNIT TAMB"/>
    <property type="match status" value="1"/>
</dbReference>
<keyword evidence="3 5" id="KW-1133">Transmembrane helix</keyword>
<dbReference type="RefSeq" id="WP_354435520.1">
    <property type="nucleotide sequence ID" value="NZ_JBEPLY010000015.1"/>
</dbReference>
<evidence type="ECO:0000259" key="6">
    <source>
        <dbReference type="Pfam" id="PF04357"/>
    </source>
</evidence>
<evidence type="ECO:0000313" key="8">
    <source>
        <dbReference type="Proteomes" id="UP001549164"/>
    </source>
</evidence>
<sequence>MAALLRILIKVIAGLVAGVVLIALAVIIFVGFTGFGANFAVQQVTQRIASPDFAVHVGRVSAPLTGHFTVESVTVSDIDGPYVSVDDVVLDWSPLALLRGNFVAETLSAQNVALDRLPAAGEDKAEKSSDAGGGFSLPIGIKIASFDFPQIDIAAPVLGEDYPLSAAGKLTAATDTISASLDARHRARPSTYVKADVEYAPADNRLDLDAEVNEPQGGVIATLMQLPGAPALNIALGGDGPLSDWQGKVTAELSGAPLGEIDIHHQLDSANERLITVSGTGQFAPLTPEAFASLVEGTTNLDIAVSLSPSGRIAISKGNITTGSFTLAASGAYDPAGNNDLKATLNGTDGPVPFSWPLGENMLDLAISNASIALTGAAENADLQTSVTLDRLSMPDISVGGLALVASGTGLNLANRSGTLDTALTVETLSFENENLNQLVKAPISLSAPVSLSGSRIEIASAELESGSIGGTASVAYDMDAQNASGNARLFVLADALPAPAAGMIEGMTEIETGFSADLADASYTLSDLHIKNSLVDATGDVSLADGAIDASLKAALTELGTFAPQVGGAAEISASATGALSAPDIEATATADNLVISGETLKDFSLSLKGKADPAAPSGSISAKGTYADAPLTLAADVTSTDGRINISGLEGAVGGNTLSGDLTLNESFLPAGGINFDFPDLKLLAGLAGQDASGGISGRIALDNAGNALGLSLDAAGNRLSFSTITAENIDADMTVADLSELKANGKITVGSVSTSGQRVSNIVLSASNEGAQTTFDLSADYDGQPVSTEIRVTRAETMDIEILRLEGSPMSLALKLAEPGRITIADGTADIKNLRIGIGGGTVSARGSVGESMDMTVNIANVGASIANAFVPNLGLQGTVSGTITASGALSNPAASYDLSWNNANLTQASAIGGQPFSLSTSGRYENNRVTTDTTVTNAQGLTARANGSVGLGANMPLDISVTGRLPLALASVAAANAGFAVSGNADVNMSIGGSVKAPSYSGGMDVNITSVTDLRRNLRVNDIRGRISLSGDRMVVENITGRLAAGGTMTTSGSISLAGDLQASLRLDANDAVINDGRLLTTTVNGTVTLEGPLLGQPTVSGRLNLGRTAIVIPDRLPASISEIDIVHEYASEAVRRQAQELSPQQTTDARSSFNLDITISAPNAIFVRGRGVDAELGGSISVSGTTANPIITGGFDLIRGRLSILNRRFDFDRGRITFGGALVPLIDLQTRTTAGSTAITITLQGVATDPQVSLSSVPALPNDEILAQLLFNQSSSGLSALQIAQLADAVIQLTGGTDQSLFGSIRDVLGIDNLDVSTDSDGNTAVSVGKYLNSNTYVEIEQSRDSGTKASVNIDIGRNFIVKGSAGSRGETSGGIFYEKEY</sequence>
<keyword evidence="2 5" id="KW-0812">Transmembrane</keyword>
<evidence type="ECO:0000256" key="2">
    <source>
        <dbReference type="ARBA" id="ARBA00022692"/>
    </source>
</evidence>
<proteinExistence type="predicted"/>
<dbReference type="EMBL" id="JBEPLY010000015">
    <property type="protein sequence ID" value="MET3601692.1"/>
    <property type="molecule type" value="Genomic_DNA"/>
</dbReference>
<evidence type="ECO:0000256" key="1">
    <source>
        <dbReference type="ARBA" id="ARBA00004167"/>
    </source>
</evidence>
<dbReference type="Proteomes" id="UP001549164">
    <property type="component" value="Unassembled WGS sequence"/>
</dbReference>
<keyword evidence="4 5" id="KW-0472">Membrane</keyword>
<dbReference type="PANTHER" id="PTHR36985:SF1">
    <property type="entry name" value="TRANSLOCATION AND ASSEMBLY MODULE SUBUNIT TAMB"/>
    <property type="match status" value="1"/>
</dbReference>
<reference evidence="7 8" key="1">
    <citation type="submission" date="2024-06" db="EMBL/GenBank/DDBJ databases">
        <title>Genomic Encyclopedia of Type Strains, Phase IV (KMG-IV): sequencing the most valuable type-strain genomes for metagenomic binning, comparative biology and taxonomic classification.</title>
        <authorList>
            <person name="Goeker M."/>
        </authorList>
    </citation>
    <scope>NUCLEOTIDE SEQUENCE [LARGE SCALE GENOMIC DNA]</scope>
    <source>
        <strain evidence="7 8">DSM 28102</strain>
    </source>
</reference>
<feature type="transmembrane region" description="Helical" evidence="5">
    <location>
        <begin position="12"/>
        <end position="37"/>
    </location>
</feature>
<dbReference type="Pfam" id="PF04357">
    <property type="entry name" value="TamB"/>
    <property type="match status" value="1"/>
</dbReference>
<name>A0ABV2IFI5_9HYPH</name>
<evidence type="ECO:0000313" key="7">
    <source>
        <dbReference type="EMBL" id="MET3601692.1"/>
    </source>
</evidence>
<evidence type="ECO:0000256" key="3">
    <source>
        <dbReference type="ARBA" id="ARBA00022989"/>
    </source>
</evidence>
<comment type="caution">
    <text evidence="7">The sequence shown here is derived from an EMBL/GenBank/DDBJ whole genome shotgun (WGS) entry which is preliminary data.</text>
</comment>
<evidence type="ECO:0000256" key="4">
    <source>
        <dbReference type="ARBA" id="ARBA00023136"/>
    </source>
</evidence>